<comment type="caution">
    <text evidence="1">The sequence shown here is derived from an EMBL/GenBank/DDBJ whole genome shotgun (WGS) entry which is preliminary data.</text>
</comment>
<name>A0A445DN27_ARAHY</name>
<gene>
    <name evidence="1" type="ORF">Ahy_A03g010649</name>
</gene>
<evidence type="ECO:0000313" key="1">
    <source>
        <dbReference type="EMBL" id="RYR64572.1"/>
    </source>
</evidence>
<evidence type="ECO:0000313" key="2">
    <source>
        <dbReference type="Proteomes" id="UP000289738"/>
    </source>
</evidence>
<dbReference type="EMBL" id="SDMP01000003">
    <property type="protein sequence ID" value="RYR64572.1"/>
    <property type="molecule type" value="Genomic_DNA"/>
</dbReference>
<accession>A0A445DN27</accession>
<keyword evidence="2" id="KW-1185">Reference proteome</keyword>
<sequence length="65" mass="6748">MDAANGRLAVLDTKLDSKPCYVETVAIGIASAATLRGMGAIMSRVIAPLAQIWNSVTTATKSTPQ</sequence>
<dbReference type="AlphaFoldDB" id="A0A445DN27"/>
<protein>
    <submittedName>
        <fullName evidence="1">Uncharacterized protein</fullName>
    </submittedName>
</protein>
<reference evidence="1 2" key="1">
    <citation type="submission" date="2019-01" db="EMBL/GenBank/DDBJ databases">
        <title>Sequencing of cultivated peanut Arachis hypogaea provides insights into genome evolution and oil improvement.</title>
        <authorList>
            <person name="Chen X."/>
        </authorList>
    </citation>
    <scope>NUCLEOTIDE SEQUENCE [LARGE SCALE GENOMIC DNA]</scope>
    <source>
        <strain evidence="2">cv. Fuhuasheng</strain>
        <tissue evidence="1">Leaves</tissue>
    </source>
</reference>
<organism evidence="1 2">
    <name type="scientific">Arachis hypogaea</name>
    <name type="common">Peanut</name>
    <dbReference type="NCBI Taxonomy" id="3818"/>
    <lineage>
        <taxon>Eukaryota</taxon>
        <taxon>Viridiplantae</taxon>
        <taxon>Streptophyta</taxon>
        <taxon>Embryophyta</taxon>
        <taxon>Tracheophyta</taxon>
        <taxon>Spermatophyta</taxon>
        <taxon>Magnoliopsida</taxon>
        <taxon>eudicotyledons</taxon>
        <taxon>Gunneridae</taxon>
        <taxon>Pentapetalae</taxon>
        <taxon>rosids</taxon>
        <taxon>fabids</taxon>
        <taxon>Fabales</taxon>
        <taxon>Fabaceae</taxon>
        <taxon>Papilionoideae</taxon>
        <taxon>50 kb inversion clade</taxon>
        <taxon>dalbergioids sensu lato</taxon>
        <taxon>Dalbergieae</taxon>
        <taxon>Pterocarpus clade</taxon>
        <taxon>Arachis</taxon>
    </lineage>
</organism>
<dbReference type="Proteomes" id="UP000289738">
    <property type="component" value="Chromosome A03"/>
</dbReference>
<proteinExistence type="predicted"/>